<comment type="cofactor">
    <cofactor evidence="1">
        <name>FAD</name>
        <dbReference type="ChEBI" id="CHEBI:57692"/>
    </cofactor>
</comment>
<name>A0A9W6NWY0_9PSEU</name>
<keyword evidence="9" id="KW-1185">Reference proteome</keyword>
<dbReference type="Gene3D" id="3.50.50.60">
    <property type="entry name" value="FAD/NAD(P)-binding domain"/>
    <property type="match status" value="3"/>
</dbReference>
<dbReference type="InterPro" id="IPR006076">
    <property type="entry name" value="FAD-dep_OxRdtase"/>
</dbReference>
<comment type="caution">
    <text evidence="8">The sequence shown here is derived from an EMBL/GenBank/DDBJ whole genome shotgun (WGS) entry which is preliminary data.</text>
</comment>
<dbReference type="SUPFAM" id="SSF51905">
    <property type="entry name" value="FAD/NAD(P)-binding domain"/>
    <property type="match status" value="1"/>
</dbReference>
<evidence type="ECO:0000256" key="2">
    <source>
        <dbReference type="ARBA" id="ARBA00010790"/>
    </source>
</evidence>
<reference evidence="8" key="2">
    <citation type="submission" date="2023-01" db="EMBL/GenBank/DDBJ databases">
        <authorList>
            <person name="Sun Q."/>
            <person name="Evtushenko L."/>
        </authorList>
    </citation>
    <scope>NUCLEOTIDE SEQUENCE</scope>
    <source>
        <strain evidence="8">VKM Ac-1069</strain>
    </source>
</reference>
<dbReference type="GO" id="GO:0016614">
    <property type="term" value="F:oxidoreductase activity, acting on CH-OH group of donors"/>
    <property type="evidence" value="ECO:0007669"/>
    <property type="project" value="InterPro"/>
</dbReference>
<reference evidence="8" key="1">
    <citation type="journal article" date="2014" name="Int. J. Syst. Evol. Microbiol.">
        <title>Complete genome sequence of Corynebacterium casei LMG S-19264T (=DSM 44701T), isolated from a smear-ripened cheese.</title>
        <authorList>
            <consortium name="US DOE Joint Genome Institute (JGI-PGF)"/>
            <person name="Walter F."/>
            <person name="Albersmeier A."/>
            <person name="Kalinowski J."/>
            <person name="Ruckert C."/>
        </authorList>
    </citation>
    <scope>NUCLEOTIDE SEQUENCE</scope>
    <source>
        <strain evidence="8">VKM Ac-1069</strain>
    </source>
</reference>
<sequence length="534" mass="57741">MTVESQSEAWRPSDSGEISTDVCIVGGGPAGITIARELGHSRFRVCLIESGATDIDSRVQQQSRGVVSGYPLQRLHDSRVRVVGGTLRHRKLGNEGWAVRPLDPVDFEKRPGLPLSGWPFTRDHLDSSYARAQAAAGLDTYDYEPEPWSDPARTPVLDLEGCGVDTTVFHFAQPLFQHAVPELTGSPNVQMFTRTRVVGMIAAAAGGAVDGVRVLRDDGSRLVVRARVVVLAAGGVENARLLLLGDDGRSIGNDHDLVGRFFGERLSAHCGHVVVGRPEILETLEFYTPHQVRHTLLRGALRLTDEKQRESGLRNCTFQIQPRPALVTTEALRSVATLRKALRRQPMMQGAGAHLGSVVAGLGGVLHSVAHGGLRERTLTVRCQAEHAPHRDSRVTLGVDRDDLGLPTANVHWRFEDSDVDSIRTSLAIVGSALQARGLGRVQSTLDDTRRPTLVEGMHHHMGTTRMNADPRLGVVDADCRVHSTRNLYVAGSSVFPTYGASNPTLTIIALAFRLADHLSATLGAAQPSTVSVS</sequence>
<dbReference type="InterPro" id="IPR007867">
    <property type="entry name" value="GMC_OxRtase_C"/>
</dbReference>
<evidence type="ECO:0008006" key="10">
    <source>
        <dbReference type="Google" id="ProtNLM"/>
    </source>
</evidence>
<evidence type="ECO:0000256" key="5">
    <source>
        <dbReference type="ARBA" id="ARBA00023002"/>
    </source>
</evidence>
<evidence type="ECO:0000256" key="4">
    <source>
        <dbReference type="ARBA" id="ARBA00022827"/>
    </source>
</evidence>
<gene>
    <name evidence="8" type="ORF">GCM10017577_31970</name>
</gene>
<dbReference type="Pfam" id="PF05199">
    <property type="entry name" value="GMC_oxred_C"/>
    <property type="match status" value="1"/>
</dbReference>
<dbReference type="PANTHER" id="PTHR42784:SF1">
    <property type="entry name" value="PYRANOSE 2-OXIDASE"/>
    <property type="match status" value="1"/>
</dbReference>
<evidence type="ECO:0000313" key="8">
    <source>
        <dbReference type="EMBL" id="GLL12056.1"/>
    </source>
</evidence>
<dbReference type="AlphaFoldDB" id="A0A9W6NWY0"/>
<evidence type="ECO:0000313" key="9">
    <source>
        <dbReference type="Proteomes" id="UP001143463"/>
    </source>
</evidence>
<dbReference type="InterPro" id="IPR051473">
    <property type="entry name" value="P2Ox-like"/>
</dbReference>
<dbReference type="Pfam" id="PF01266">
    <property type="entry name" value="DAO"/>
    <property type="match status" value="1"/>
</dbReference>
<dbReference type="RefSeq" id="WP_081924144.1">
    <property type="nucleotide sequence ID" value="NZ_BAAAUZ010000020.1"/>
</dbReference>
<keyword evidence="3" id="KW-0285">Flavoprotein</keyword>
<evidence type="ECO:0000256" key="1">
    <source>
        <dbReference type="ARBA" id="ARBA00001974"/>
    </source>
</evidence>
<keyword evidence="5" id="KW-0560">Oxidoreductase</keyword>
<dbReference type="Proteomes" id="UP001143463">
    <property type="component" value="Unassembled WGS sequence"/>
</dbReference>
<evidence type="ECO:0000259" key="7">
    <source>
        <dbReference type="Pfam" id="PF05199"/>
    </source>
</evidence>
<dbReference type="PANTHER" id="PTHR42784">
    <property type="entry name" value="PYRANOSE 2-OXIDASE"/>
    <property type="match status" value="1"/>
</dbReference>
<proteinExistence type="inferred from homology"/>
<protein>
    <recommendedName>
        <fullName evidence="10">Choline dehydrogenase-like flavoprotein</fullName>
    </recommendedName>
</protein>
<dbReference type="InterPro" id="IPR036188">
    <property type="entry name" value="FAD/NAD-bd_sf"/>
</dbReference>
<dbReference type="EMBL" id="BSFQ01000012">
    <property type="protein sequence ID" value="GLL12056.1"/>
    <property type="molecule type" value="Genomic_DNA"/>
</dbReference>
<accession>A0A9W6NWY0</accession>
<keyword evidence="4" id="KW-0274">FAD</keyword>
<evidence type="ECO:0000256" key="3">
    <source>
        <dbReference type="ARBA" id="ARBA00022630"/>
    </source>
</evidence>
<feature type="domain" description="FAD dependent oxidoreductase" evidence="6">
    <location>
        <begin position="21"/>
        <end position="235"/>
    </location>
</feature>
<comment type="similarity">
    <text evidence="2">Belongs to the GMC oxidoreductase family.</text>
</comment>
<feature type="domain" description="Glucose-methanol-choline oxidoreductase C-terminal" evidence="7">
    <location>
        <begin position="389"/>
        <end position="512"/>
    </location>
</feature>
<evidence type="ECO:0000259" key="6">
    <source>
        <dbReference type="Pfam" id="PF01266"/>
    </source>
</evidence>
<organism evidence="8 9">
    <name type="scientific">Pseudonocardia halophobica</name>
    <dbReference type="NCBI Taxonomy" id="29401"/>
    <lineage>
        <taxon>Bacteria</taxon>
        <taxon>Bacillati</taxon>
        <taxon>Actinomycetota</taxon>
        <taxon>Actinomycetes</taxon>
        <taxon>Pseudonocardiales</taxon>
        <taxon>Pseudonocardiaceae</taxon>
        <taxon>Pseudonocardia</taxon>
    </lineage>
</organism>